<dbReference type="Pfam" id="PF05901">
    <property type="entry name" value="Excalibur"/>
    <property type="match status" value="1"/>
</dbReference>
<gene>
    <name evidence="2" type="ORF">C8E02_2746</name>
</gene>
<dbReference type="PROSITE" id="PS51857">
    <property type="entry name" value="CSD_2"/>
    <property type="match status" value="1"/>
</dbReference>
<dbReference type="CDD" id="cd04458">
    <property type="entry name" value="CSP_CDS"/>
    <property type="match status" value="1"/>
</dbReference>
<evidence type="ECO:0000259" key="1">
    <source>
        <dbReference type="PROSITE" id="PS51857"/>
    </source>
</evidence>
<comment type="caution">
    <text evidence="2">The sequence shown here is derived from an EMBL/GenBank/DDBJ whole genome shotgun (WGS) entry which is preliminary data.</text>
</comment>
<sequence length="191" mass="20686">MLYHGTISRWHDDKGFGFITQDHTREELFFDLSDCPPSGVRPQVGFVVYFQRQQAANGKVSARQVQGKVFTAPPAASPPLPPLDYVLTPAAPRQHHSRVHGIVLLLLLTAGVAGYASYAGRSSAAPASRAIDTSRPATTPAATTAGFRCDGRQHCSQMNTLQEAAYFLQHCPDTRMDGDGDGQPCETQFAN</sequence>
<dbReference type="SUPFAM" id="SSF50249">
    <property type="entry name" value="Nucleic acid-binding proteins"/>
    <property type="match status" value="1"/>
</dbReference>
<protein>
    <submittedName>
        <fullName evidence="2">Putative cold-shock DNA-binding protein</fullName>
    </submittedName>
</protein>
<dbReference type="InterPro" id="IPR002059">
    <property type="entry name" value="CSP_DNA-bd"/>
</dbReference>
<dbReference type="InterPro" id="IPR008613">
    <property type="entry name" value="Excalibur_Ca-bd_domain"/>
</dbReference>
<organism evidence="2 3">
    <name type="scientific">Vogesella indigofera</name>
    <name type="common">Pseudomonas indigofera</name>
    <dbReference type="NCBI Taxonomy" id="45465"/>
    <lineage>
        <taxon>Bacteria</taxon>
        <taxon>Pseudomonadati</taxon>
        <taxon>Pseudomonadota</taxon>
        <taxon>Betaproteobacteria</taxon>
        <taxon>Neisseriales</taxon>
        <taxon>Chromobacteriaceae</taxon>
        <taxon>Vogesella</taxon>
    </lineage>
</organism>
<evidence type="ECO:0000313" key="3">
    <source>
        <dbReference type="Proteomes" id="UP000279384"/>
    </source>
</evidence>
<name>A0A495B4B8_VOGIN</name>
<dbReference type="AlphaFoldDB" id="A0A495B4B8"/>
<proteinExistence type="predicted"/>
<dbReference type="Gene3D" id="2.40.50.140">
    <property type="entry name" value="Nucleic acid-binding proteins"/>
    <property type="match status" value="1"/>
</dbReference>
<dbReference type="Proteomes" id="UP000279384">
    <property type="component" value="Unassembled WGS sequence"/>
</dbReference>
<keyword evidence="2" id="KW-0238">DNA-binding</keyword>
<dbReference type="GO" id="GO:0003677">
    <property type="term" value="F:DNA binding"/>
    <property type="evidence" value="ECO:0007669"/>
    <property type="project" value="UniProtKB-KW"/>
</dbReference>
<accession>A0A495B4B8</accession>
<dbReference type="Pfam" id="PF00313">
    <property type="entry name" value="CSD"/>
    <property type="match status" value="1"/>
</dbReference>
<evidence type="ECO:0000313" key="2">
    <source>
        <dbReference type="EMBL" id="RKQ55373.1"/>
    </source>
</evidence>
<dbReference type="EMBL" id="RBID01000017">
    <property type="protein sequence ID" value="RKQ55373.1"/>
    <property type="molecule type" value="Genomic_DNA"/>
</dbReference>
<dbReference type="RefSeq" id="WP_120811458.1">
    <property type="nucleotide sequence ID" value="NZ_RBID01000017.1"/>
</dbReference>
<reference evidence="2 3" key="1">
    <citation type="submission" date="2018-10" db="EMBL/GenBank/DDBJ databases">
        <title>Genomic Encyclopedia of Type Strains, Phase IV (KMG-IV): sequencing the most valuable type-strain genomes for metagenomic binning, comparative biology and taxonomic classification.</title>
        <authorList>
            <person name="Goeker M."/>
        </authorList>
    </citation>
    <scope>NUCLEOTIDE SEQUENCE [LARGE SCALE GENOMIC DNA]</scope>
    <source>
        <strain evidence="2 3">DSM 3303</strain>
    </source>
</reference>
<dbReference type="InterPro" id="IPR012340">
    <property type="entry name" value="NA-bd_OB-fold"/>
</dbReference>
<feature type="domain" description="CSD" evidence="1">
    <location>
        <begin position="2"/>
        <end position="67"/>
    </location>
</feature>